<organism evidence="2 3">
    <name type="scientific">Trinickia symbiotica</name>
    <dbReference type="NCBI Taxonomy" id="863227"/>
    <lineage>
        <taxon>Bacteria</taxon>
        <taxon>Pseudomonadati</taxon>
        <taxon>Pseudomonadota</taxon>
        <taxon>Betaproteobacteria</taxon>
        <taxon>Burkholderiales</taxon>
        <taxon>Burkholderiaceae</taxon>
        <taxon>Trinickia</taxon>
    </lineage>
</organism>
<accession>A0A2N7X944</accession>
<protein>
    <submittedName>
        <fullName evidence="2">Putative toxin-antitoxin system toxin component, PIN family</fullName>
    </submittedName>
</protein>
<dbReference type="NCBIfam" id="TIGR00305">
    <property type="entry name" value="putative toxin-antitoxin system toxin component, PIN family"/>
    <property type="match status" value="1"/>
</dbReference>
<dbReference type="PANTHER" id="PTHR34610:SF4">
    <property type="entry name" value="SLL8027 PROTEIN"/>
    <property type="match status" value="1"/>
</dbReference>
<feature type="domain" description="PIN" evidence="1">
    <location>
        <begin position="5"/>
        <end position="115"/>
    </location>
</feature>
<comment type="caution">
    <text evidence="2">The sequence shown here is derived from an EMBL/GenBank/DDBJ whole genome shotgun (WGS) entry which is preliminary data.</text>
</comment>
<reference evidence="2 3" key="1">
    <citation type="submission" date="2018-01" db="EMBL/GenBank/DDBJ databases">
        <title>Whole genome analyses suggest that Burkholderia sensu lato contains two further novel genera in the rhizoxinica-symbiotica group Mycetohabitans gen. nov., and Trinickia gen. nov.: implications for the evolution of diazotrophy and nodulation in the Burkholderiaceae.</title>
        <authorList>
            <person name="Estrada-de los Santos P."/>
            <person name="Palmer M."/>
            <person name="Chavez-Ramirez B."/>
            <person name="Beukes C."/>
            <person name="Steenkamp E.T."/>
            <person name="Hirsch A.M."/>
            <person name="Manyaka P."/>
            <person name="Maluk M."/>
            <person name="Lafos M."/>
            <person name="Crook M."/>
            <person name="Gross E."/>
            <person name="Simon M.F."/>
            <person name="Bueno dos Reis Junior F."/>
            <person name="Poole P.S."/>
            <person name="Venter S.N."/>
            <person name="James E.K."/>
        </authorList>
    </citation>
    <scope>NUCLEOTIDE SEQUENCE [LARGE SCALE GENOMIC DNA]</scope>
    <source>
        <strain evidence="2 3">JPY 581</strain>
    </source>
</reference>
<dbReference type="InterPro" id="IPR029060">
    <property type="entry name" value="PIN-like_dom_sf"/>
</dbReference>
<sequence length="137" mass="14775">MSALRVVLDTNVLVSGLAYPASVPGRIVGAWRQGGLDVVLSRYILDETARVLPRLSRIQLSASDIRDLTESLMFLADIVEPVAGHEVALRDPADQPVLATLLASQADYLITGDKDLLVLGERYPIVSPAAFWARHGG</sequence>
<gene>
    <name evidence="2" type="ORF">C0Z20_04855</name>
</gene>
<dbReference type="Proteomes" id="UP000235777">
    <property type="component" value="Unassembled WGS sequence"/>
</dbReference>
<dbReference type="Pfam" id="PF13470">
    <property type="entry name" value="PIN_3"/>
    <property type="match status" value="1"/>
</dbReference>
<proteinExistence type="predicted"/>
<dbReference type="InterPro" id="IPR002850">
    <property type="entry name" value="PIN_toxin-like"/>
</dbReference>
<dbReference type="OrthoDB" id="9792229at2"/>
<name>A0A2N7X944_9BURK</name>
<dbReference type="STRING" id="863227.GCA_000373005_00165"/>
<dbReference type="AlphaFoldDB" id="A0A2N7X944"/>
<dbReference type="EMBL" id="PNYC01000002">
    <property type="protein sequence ID" value="PMS38120.1"/>
    <property type="molecule type" value="Genomic_DNA"/>
</dbReference>
<keyword evidence="3" id="KW-1185">Reference proteome</keyword>
<evidence type="ECO:0000313" key="2">
    <source>
        <dbReference type="EMBL" id="PMS38120.1"/>
    </source>
</evidence>
<dbReference type="SUPFAM" id="SSF88723">
    <property type="entry name" value="PIN domain-like"/>
    <property type="match status" value="1"/>
</dbReference>
<evidence type="ECO:0000259" key="1">
    <source>
        <dbReference type="Pfam" id="PF13470"/>
    </source>
</evidence>
<evidence type="ECO:0000313" key="3">
    <source>
        <dbReference type="Proteomes" id="UP000235777"/>
    </source>
</evidence>
<dbReference type="InterPro" id="IPR002716">
    <property type="entry name" value="PIN_dom"/>
</dbReference>
<dbReference type="PANTHER" id="PTHR34610">
    <property type="entry name" value="SSL7007 PROTEIN"/>
    <property type="match status" value="1"/>
</dbReference>